<dbReference type="AlphaFoldDB" id="A0A093UQM4"/>
<name>A0A093UQM4_TALMA</name>
<feature type="non-terminal residue" evidence="2">
    <location>
        <position position="1"/>
    </location>
</feature>
<reference evidence="2" key="2">
    <citation type="journal article" date="2014" name="PLoS Genet.">
        <title>Signature gene expression reveals novel clues to the molecular mechanisms of dimorphic transition in Penicillium marneffei.</title>
        <authorList>
            <person name="Yang E."/>
            <person name="Wang G."/>
            <person name="Cai J."/>
            <person name="Woo P.C."/>
            <person name="Lau S.K."/>
            <person name="Yuen K.-Y."/>
            <person name="Chow W.-N."/>
            <person name="Lin X."/>
        </authorList>
    </citation>
    <scope>NUCLEOTIDE SEQUENCE</scope>
    <source>
        <strain evidence="2">PM1</strain>
    </source>
</reference>
<evidence type="ECO:0000313" key="2">
    <source>
        <dbReference type="EMBL" id="KFX42582.1"/>
    </source>
</evidence>
<accession>A0A093UQM4</accession>
<organism evidence="2">
    <name type="scientific">Talaromyces marneffei PM1</name>
    <dbReference type="NCBI Taxonomy" id="1077442"/>
    <lineage>
        <taxon>Eukaryota</taxon>
        <taxon>Fungi</taxon>
        <taxon>Dikarya</taxon>
        <taxon>Ascomycota</taxon>
        <taxon>Pezizomycotina</taxon>
        <taxon>Eurotiomycetes</taxon>
        <taxon>Eurotiomycetidae</taxon>
        <taxon>Eurotiales</taxon>
        <taxon>Trichocomaceae</taxon>
        <taxon>Talaromyces</taxon>
        <taxon>Talaromyces sect. Talaromyces</taxon>
    </lineage>
</organism>
<evidence type="ECO:0000256" key="1">
    <source>
        <dbReference type="SAM" id="MobiDB-lite"/>
    </source>
</evidence>
<feature type="region of interest" description="Disordered" evidence="1">
    <location>
        <begin position="1"/>
        <end position="24"/>
    </location>
</feature>
<dbReference type="EMBL" id="JPOX01000043">
    <property type="protein sequence ID" value="KFX42582.1"/>
    <property type="molecule type" value="Genomic_DNA"/>
</dbReference>
<reference key="1">
    <citation type="journal article" date="2014" name="PLoS Genet.">
        <title>Signature Gene Expression Reveals Novel Clues to the Molecular Mechanisms of Dimorphic Transition in Penicillium marneffei.</title>
        <authorList>
            <person name="Yang E."/>
            <person name="Wang G."/>
            <person name="Cai J."/>
            <person name="Woo P.C."/>
            <person name="Lau S.K."/>
            <person name="Yuen K.-Y."/>
            <person name="Chow W.-N."/>
            <person name="Lin X."/>
        </authorList>
    </citation>
    <scope>NUCLEOTIDE SEQUENCE [LARGE SCALE GENOMIC DNA]</scope>
    <source>
        <strain>PM1</strain>
    </source>
</reference>
<proteinExistence type="predicted"/>
<dbReference type="HOGENOM" id="CLU_1975911_0_0_1"/>
<comment type="caution">
    <text evidence="2">The sequence shown here is derived from an EMBL/GenBank/DDBJ whole genome shotgun (WGS) entry which is preliminary data.</text>
</comment>
<protein>
    <submittedName>
        <fullName evidence="2">Uncharacterized protein</fullName>
    </submittedName>
</protein>
<gene>
    <name evidence="2" type="ORF">GQ26_0430640</name>
</gene>
<sequence>YETDSNRNLPLSRDPVPEIPRPRGGCTEVTAQISPKIFWAKPFRFRQVYVIIYCSTFMFSDGLSTPQWVEGKGQMVYWQECNVIAIEKDDAGDNKETRLNQRNGQGILPSGTELYLSGPGGRVKVEA</sequence>